<evidence type="ECO:0000313" key="2">
    <source>
        <dbReference type="EMBL" id="EAR93517.1"/>
    </source>
</evidence>
<dbReference type="InParanoid" id="Q23AH5"/>
<evidence type="ECO:0000313" key="3">
    <source>
        <dbReference type="Proteomes" id="UP000009168"/>
    </source>
</evidence>
<dbReference type="HOGENOM" id="CLU_714757_0_0_1"/>
<organism evidence="2 3">
    <name type="scientific">Tetrahymena thermophila (strain SB210)</name>
    <dbReference type="NCBI Taxonomy" id="312017"/>
    <lineage>
        <taxon>Eukaryota</taxon>
        <taxon>Sar</taxon>
        <taxon>Alveolata</taxon>
        <taxon>Ciliophora</taxon>
        <taxon>Intramacronucleata</taxon>
        <taxon>Oligohymenophorea</taxon>
        <taxon>Hymenostomatida</taxon>
        <taxon>Tetrahymenina</taxon>
        <taxon>Tetrahymenidae</taxon>
        <taxon>Tetrahymena</taxon>
    </lineage>
</organism>
<proteinExistence type="predicted"/>
<dbReference type="Proteomes" id="UP000009168">
    <property type="component" value="Unassembled WGS sequence"/>
</dbReference>
<accession>Q23AH5</accession>
<evidence type="ECO:0008006" key="4">
    <source>
        <dbReference type="Google" id="ProtNLM"/>
    </source>
</evidence>
<dbReference type="AlphaFoldDB" id="Q23AH5"/>
<dbReference type="GeneID" id="7845652"/>
<dbReference type="RefSeq" id="XP_001013762.1">
    <property type="nucleotide sequence ID" value="XM_001013762.3"/>
</dbReference>
<name>Q23AH5_TETTS</name>
<feature type="signal peptide" evidence="1">
    <location>
        <begin position="1"/>
        <end position="20"/>
    </location>
</feature>
<evidence type="ECO:0000256" key="1">
    <source>
        <dbReference type="SAM" id="SignalP"/>
    </source>
</evidence>
<dbReference type="EMBL" id="GG662724">
    <property type="protein sequence ID" value="EAR93517.1"/>
    <property type="molecule type" value="Genomic_DNA"/>
</dbReference>
<reference evidence="3" key="1">
    <citation type="journal article" date="2006" name="PLoS Biol.">
        <title>Macronuclear genome sequence of the ciliate Tetrahymena thermophila, a model eukaryote.</title>
        <authorList>
            <person name="Eisen J.A."/>
            <person name="Coyne R.S."/>
            <person name="Wu M."/>
            <person name="Wu D."/>
            <person name="Thiagarajan M."/>
            <person name="Wortman J.R."/>
            <person name="Badger J.H."/>
            <person name="Ren Q."/>
            <person name="Amedeo P."/>
            <person name="Jones K.M."/>
            <person name="Tallon L.J."/>
            <person name="Delcher A.L."/>
            <person name="Salzberg S.L."/>
            <person name="Silva J.C."/>
            <person name="Haas B.J."/>
            <person name="Majoros W.H."/>
            <person name="Farzad M."/>
            <person name="Carlton J.M."/>
            <person name="Smith R.K. Jr."/>
            <person name="Garg J."/>
            <person name="Pearlman R.E."/>
            <person name="Karrer K.M."/>
            <person name="Sun L."/>
            <person name="Manning G."/>
            <person name="Elde N.C."/>
            <person name="Turkewitz A.P."/>
            <person name="Asai D.J."/>
            <person name="Wilkes D.E."/>
            <person name="Wang Y."/>
            <person name="Cai H."/>
            <person name="Collins K."/>
            <person name="Stewart B.A."/>
            <person name="Lee S.R."/>
            <person name="Wilamowska K."/>
            <person name="Weinberg Z."/>
            <person name="Ruzzo W.L."/>
            <person name="Wloga D."/>
            <person name="Gaertig J."/>
            <person name="Frankel J."/>
            <person name="Tsao C.-C."/>
            <person name="Gorovsky M.A."/>
            <person name="Keeling P.J."/>
            <person name="Waller R.F."/>
            <person name="Patron N.J."/>
            <person name="Cherry J.M."/>
            <person name="Stover N.A."/>
            <person name="Krieger C.J."/>
            <person name="del Toro C."/>
            <person name="Ryder H.F."/>
            <person name="Williamson S.C."/>
            <person name="Barbeau R.A."/>
            <person name="Hamilton E.P."/>
            <person name="Orias E."/>
        </authorList>
    </citation>
    <scope>NUCLEOTIDE SEQUENCE [LARGE SCALE GENOMIC DNA]</scope>
    <source>
        <strain evidence="3">SB210</strain>
    </source>
</reference>
<feature type="chain" id="PRO_5004202029" description="Transmembrane protein" evidence="1">
    <location>
        <begin position="21"/>
        <end position="401"/>
    </location>
</feature>
<keyword evidence="1" id="KW-0732">Signal</keyword>
<gene>
    <name evidence="2" type="ORF">TTHERM_00425840</name>
</gene>
<sequence length="401" mass="46319">MINNNILYLCLILIVSGTFAFKIAPDQQCVVKPEHQQKGFGCLPQYSHTELGHAYQKNFNSSVANNTDFQSLDQFALTYFTEDKCTYYQDLQVNVIYNDSYVKQVMYENFTSAFQNKTVNIVKYSPYPDGNQPDYLFYSQYFDCKSSKIILPKLFEEKGESYNVCLFNEVKYLNNSIDCNLAHLFHYSSEQLFGFFNTSSFQDFIYDHAVHVISNLKEVDADFSPFGSKQWYFTFNFMLQMTLDVKEYESLNQTLKFFNTAVPKAQLNRQIRPWFVGIASYSPYELDLNGGIILNEALYGSLYDNIKSNQFDILISSHPDLQQAKVFISKDYRNFSQVNDTNSLTALSQFEAFVLIYIPSQLETPAILNTSFDSLRINLEGKEIINISAAKQQTGIQKDIY</sequence>
<keyword evidence="3" id="KW-1185">Reference proteome</keyword>
<dbReference type="KEGG" id="tet:TTHERM_00425840"/>
<protein>
    <recommendedName>
        <fullName evidence="4">Transmembrane protein</fullName>
    </recommendedName>
</protein>